<evidence type="ECO:0000313" key="1">
    <source>
        <dbReference type="EMBL" id="CBX31645.1"/>
    </source>
</evidence>
<sequence length="57" mass="6425">MFSIFRLSCFALKPTLFSSPPFFVGIKQKTRTKSVKQYALNSGFLGPDGDFRSAKYP</sequence>
<protein>
    <submittedName>
        <fullName evidence="1">Uncharacterized protein</fullName>
    </submittedName>
</protein>
<gene>
    <name evidence="1" type="ORF">N47_E51570</name>
</gene>
<accession>E1YK41</accession>
<proteinExistence type="predicted"/>
<reference evidence="1" key="1">
    <citation type="journal article" date="2011" name="Environ. Microbiol.">
        <title>Genomic insights into the metabolic potential of the polycyclic aromatic hydrocarbon degrading sulfate-reducing Deltaproteobacterium N47.</title>
        <authorList>
            <person name="Bergmann F."/>
            <person name="Selesi D."/>
            <person name="Weinmaier T."/>
            <person name="Tischler P."/>
            <person name="Rattei T."/>
            <person name="Meckenstock R.U."/>
        </authorList>
    </citation>
    <scope>NUCLEOTIDE SEQUENCE</scope>
</reference>
<dbReference type="EMBL" id="FR695877">
    <property type="protein sequence ID" value="CBX31645.1"/>
    <property type="molecule type" value="Genomic_DNA"/>
</dbReference>
<name>E1YK41_9BACT</name>
<dbReference type="AlphaFoldDB" id="E1YK41"/>
<organism evidence="1">
    <name type="scientific">uncultured Desulfobacterium sp</name>
    <dbReference type="NCBI Taxonomy" id="201089"/>
    <lineage>
        <taxon>Bacteria</taxon>
        <taxon>Pseudomonadati</taxon>
        <taxon>Thermodesulfobacteriota</taxon>
        <taxon>Desulfobacteria</taxon>
        <taxon>Desulfobacterales</taxon>
        <taxon>Desulfobacteriaceae</taxon>
        <taxon>Desulfobacterium</taxon>
        <taxon>environmental samples</taxon>
    </lineage>
</organism>